<protein>
    <recommendedName>
        <fullName evidence="7">Cytochrome b561 bacterial/Ni-hydrogenase domain-containing protein</fullName>
    </recommendedName>
</protein>
<feature type="transmembrane region" description="Helical" evidence="6">
    <location>
        <begin position="213"/>
        <end position="234"/>
    </location>
</feature>
<dbReference type="GO" id="GO:0020037">
    <property type="term" value="F:heme binding"/>
    <property type="evidence" value="ECO:0007669"/>
    <property type="project" value="TreeGrafter"/>
</dbReference>
<comment type="subcellular location">
    <subcellularLocation>
        <location evidence="1">Cell membrane</location>
        <topology evidence="1">Multi-pass membrane protein</topology>
    </subcellularLocation>
</comment>
<dbReference type="PANTHER" id="PTHR30485">
    <property type="entry name" value="NI/FE-HYDROGENASE 1 B-TYPE CYTOCHROME SUBUNIT"/>
    <property type="match status" value="1"/>
</dbReference>
<feature type="domain" description="Cytochrome b561 bacterial/Ni-hydrogenase" evidence="7">
    <location>
        <begin position="9"/>
        <end position="193"/>
    </location>
</feature>
<dbReference type="AlphaFoldDB" id="A0A2A5WVT4"/>
<evidence type="ECO:0000256" key="3">
    <source>
        <dbReference type="ARBA" id="ARBA00022692"/>
    </source>
</evidence>
<gene>
    <name evidence="8" type="ORF">CNE99_03885</name>
</gene>
<comment type="caution">
    <text evidence="8">The sequence shown here is derived from an EMBL/GenBank/DDBJ whole genome shotgun (WGS) entry which is preliminary data.</text>
</comment>
<dbReference type="SUPFAM" id="SSF81342">
    <property type="entry name" value="Transmembrane di-heme cytochromes"/>
    <property type="match status" value="1"/>
</dbReference>
<feature type="transmembrane region" description="Helical" evidence="6">
    <location>
        <begin position="45"/>
        <end position="63"/>
    </location>
</feature>
<sequence length="235" mass="26245">MKDSRTTLVWDVATRLFHVFLLALVSVCLYTGLSGGLDEMDLHMVCGYGVLALILFRIIWGFAGSTHARFSSFVVSPARTLRHAQGIYARLRRNPRSREIAPSLGHNPMGGYSVIMMLLLLLAQATTGLFASDDIFIEGPLMHLVSDDQSQTLTGFHKLFSKVIMVIIGLHVFAVVCHEIFLKDRILIPMVTGRKRLEEHSISDARDVNQKPLLALVLFALVVLAVYVLVDALWW</sequence>
<proteinExistence type="predicted"/>
<keyword evidence="5 6" id="KW-0472">Membrane</keyword>
<keyword evidence="4 6" id="KW-1133">Transmembrane helix</keyword>
<evidence type="ECO:0000256" key="4">
    <source>
        <dbReference type="ARBA" id="ARBA00022989"/>
    </source>
</evidence>
<feature type="transmembrane region" description="Helical" evidence="6">
    <location>
        <begin position="112"/>
        <end position="132"/>
    </location>
</feature>
<reference evidence="8 9" key="1">
    <citation type="submission" date="2017-08" db="EMBL/GenBank/DDBJ databases">
        <title>Fine stratification of microbial communities through a metagenomic profile of the photic zone.</title>
        <authorList>
            <person name="Haro-Moreno J.M."/>
            <person name="Lopez-Perez M."/>
            <person name="De La Torre J."/>
            <person name="Picazo A."/>
            <person name="Camacho A."/>
            <person name="Rodriguez-Valera F."/>
        </authorList>
    </citation>
    <scope>NUCLEOTIDE SEQUENCE [LARGE SCALE GENOMIC DNA]</scope>
    <source>
        <strain evidence="8">MED-G24</strain>
    </source>
</reference>
<dbReference type="GO" id="GO:0022904">
    <property type="term" value="P:respiratory electron transport chain"/>
    <property type="evidence" value="ECO:0007669"/>
    <property type="project" value="InterPro"/>
</dbReference>
<dbReference type="Pfam" id="PF01292">
    <property type="entry name" value="Ni_hydr_CYTB"/>
    <property type="match status" value="1"/>
</dbReference>
<keyword evidence="3 6" id="KW-0812">Transmembrane</keyword>
<evidence type="ECO:0000313" key="9">
    <source>
        <dbReference type="Proteomes" id="UP000219327"/>
    </source>
</evidence>
<evidence type="ECO:0000259" key="7">
    <source>
        <dbReference type="Pfam" id="PF01292"/>
    </source>
</evidence>
<dbReference type="GO" id="GO:0005886">
    <property type="term" value="C:plasma membrane"/>
    <property type="evidence" value="ECO:0007669"/>
    <property type="project" value="UniProtKB-SubCell"/>
</dbReference>
<dbReference type="PANTHER" id="PTHR30485:SF2">
    <property type="entry name" value="BLL0597 PROTEIN"/>
    <property type="match status" value="1"/>
</dbReference>
<dbReference type="InterPro" id="IPR016174">
    <property type="entry name" value="Di-haem_cyt_TM"/>
</dbReference>
<accession>A0A2A5WVT4</accession>
<dbReference type="Proteomes" id="UP000219327">
    <property type="component" value="Unassembled WGS sequence"/>
</dbReference>
<dbReference type="EMBL" id="NTKD01000013">
    <property type="protein sequence ID" value="PDH40314.1"/>
    <property type="molecule type" value="Genomic_DNA"/>
</dbReference>
<feature type="transmembrane region" description="Helical" evidence="6">
    <location>
        <begin position="12"/>
        <end position="33"/>
    </location>
</feature>
<name>A0A2A5WVT4_9GAMM</name>
<dbReference type="InterPro" id="IPR011577">
    <property type="entry name" value="Cyt_b561_bac/Ni-Hgenase"/>
</dbReference>
<evidence type="ECO:0000256" key="6">
    <source>
        <dbReference type="SAM" id="Phobius"/>
    </source>
</evidence>
<dbReference type="Gene3D" id="1.20.950.20">
    <property type="entry name" value="Transmembrane di-heme cytochromes, Chain C"/>
    <property type="match status" value="1"/>
</dbReference>
<evidence type="ECO:0000256" key="5">
    <source>
        <dbReference type="ARBA" id="ARBA00023136"/>
    </source>
</evidence>
<organism evidence="8 9">
    <name type="scientific">OM182 bacterium MED-G24</name>
    <dbReference type="NCBI Taxonomy" id="1986255"/>
    <lineage>
        <taxon>Bacteria</taxon>
        <taxon>Pseudomonadati</taxon>
        <taxon>Pseudomonadota</taxon>
        <taxon>Gammaproteobacteria</taxon>
        <taxon>OMG group</taxon>
        <taxon>OM182 clade</taxon>
    </lineage>
</organism>
<evidence type="ECO:0000313" key="8">
    <source>
        <dbReference type="EMBL" id="PDH40314.1"/>
    </source>
</evidence>
<evidence type="ECO:0000256" key="1">
    <source>
        <dbReference type="ARBA" id="ARBA00004651"/>
    </source>
</evidence>
<dbReference type="InterPro" id="IPR051542">
    <property type="entry name" value="Hydrogenase_cytochrome"/>
</dbReference>
<keyword evidence="2" id="KW-1003">Cell membrane</keyword>
<dbReference type="GO" id="GO:0009055">
    <property type="term" value="F:electron transfer activity"/>
    <property type="evidence" value="ECO:0007669"/>
    <property type="project" value="InterPro"/>
</dbReference>
<feature type="transmembrane region" description="Helical" evidence="6">
    <location>
        <begin position="159"/>
        <end position="181"/>
    </location>
</feature>
<evidence type="ECO:0000256" key="2">
    <source>
        <dbReference type="ARBA" id="ARBA00022475"/>
    </source>
</evidence>